<dbReference type="AlphaFoldDB" id="A0A7S1IBS9"/>
<sequence length="100" mass="11219">MPVLLLKRAANKVLSGWLQDKARKAVNQFAKSLIPVYGACELLITMSAPKRAFRTLSTFFPARVDAFSWDQVWTAFVGQSVARVHSWIPCTHPIFVISTI</sequence>
<evidence type="ECO:0000313" key="1">
    <source>
        <dbReference type="EMBL" id="CAD9007580.1"/>
    </source>
</evidence>
<reference evidence="1" key="1">
    <citation type="submission" date="2021-01" db="EMBL/GenBank/DDBJ databases">
        <authorList>
            <person name="Corre E."/>
            <person name="Pelletier E."/>
            <person name="Niang G."/>
            <person name="Scheremetjew M."/>
            <person name="Finn R."/>
            <person name="Kale V."/>
            <person name="Holt S."/>
            <person name="Cochrane G."/>
            <person name="Meng A."/>
            <person name="Brown T."/>
            <person name="Cohen L."/>
        </authorList>
    </citation>
    <scope>NUCLEOTIDE SEQUENCE</scope>
    <source>
        <strain evidence="1">NIES-381</strain>
    </source>
</reference>
<name>A0A7S1IBS9_9EUGL</name>
<protein>
    <submittedName>
        <fullName evidence="1">Uncharacterized protein</fullName>
    </submittedName>
</protein>
<proteinExistence type="predicted"/>
<accession>A0A7S1IBS9</accession>
<organism evidence="1">
    <name type="scientific">Eutreptiella gymnastica</name>
    <dbReference type="NCBI Taxonomy" id="73025"/>
    <lineage>
        <taxon>Eukaryota</taxon>
        <taxon>Discoba</taxon>
        <taxon>Euglenozoa</taxon>
        <taxon>Euglenida</taxon>
        <taxon>Spirocuta</taxon>
        <taxon>Euglenophyceae</taxon>
        <taxon>Eutreptiales</taxon>
        <taxon>Eutreptiaceae</taxon>
        <taxon>Eutreptiella</taxon>
    </lineage>
</organism>
<dbReference type="EMBL" id="HBGA01050683">
    <property type="protein sequence ID" value="CAD9007580.1"/>
    <property type="molecule type" value="Transcribed_RNA"/>
</dbReference>
<gene>
    <name evidence="1" type="ORF">EGYM00392_LOCUS18673</name>
</gene>